<organism evidence="3 4">
    <name type="scientific">Folsomia candida</name>
    <name type="common">Springtail</name>
    <dbReference type="NCBI Taxonomy" id="158441"/>
    <lineage>
        <taxon>Eukaryota</taxon>
        <taxon>Metazoa</taxon>
        <taxon>Ecdysozoa</taxon>
        <taxon>Arthropoda</taxon>
        <taxon>Hexapoda</taxon>
        <taxon>Collembola</taxon>
        <taxon>Entomobryomorpha</taxon>
        <taxon>Isotomoidea</taxon>
        <taxon>Isotomidae</taxon>
        <taxon>Proisotominae</taxon>
        <taxon>Folsomia</taxon>
    </lineage>
</organism>
<dbReference type="PROSITE" id="PS00028">
    <property type="entry name" value="ZINC_FINGER_C2H2_1"/>
    <property type="match status" value="1"/>
</dbReference>
<keyword evidence="4" id="KW-1185">Reference proteome</keyword>
<keyword evidence="1" id="KW-0863">Zinc-finger</keyword>
<name>A0A226ETL0_FOLCA</name>
<evidence type="ECO:0000256" key="1">
    <source>
        <dbReference type="PROSITE-ProRule" id="PRU00042"/>
    </source>
</evidence>
<dbReference type="InterPro" id="IPR013087">
    <property type="entry name" value="Znf_C2H2_type"/>
</dbReference>
<evidence type="ECO:0000259" key="2">
    <source>
        <dbReference type="PROSITE" id="PS50157"/>
    </source>
</evidence>
<reference evidence="3 4" key="1">
    <citation type="submission" date="2015-12" db="EMBL/GenBank/DDBJ databases">
        <title>The genome of Folsomia candida.</title>
        <authorList>
            <person name="Faddeeva A."/>
            <person name="Derks M.F."/>
            <person name="Anvar Y."/>
            <person name="Smit S."/>
            <person name="Van Straalen N."/>
            <person name="Roelofs D."/>
        </authorList>
    </citation>
    <scope>NUCLEOTIDE SEQUENCE [LARGE SCALE GENOMIC DNA]</scope>
    <source>
        <strain evidence="3 4">VU population</strain>
        <tissue evidence="3">Whole body</tissue>
    </source>
</reference>
<feature type="domain" description="C2H2-type" evidence="2">
    <location>
        <begin position="9"/>
        <end position="37"/>
    </location>
</feature>
<keyword evidence="1" id="KW-0862">Zinc</keyword>
<dbReference type="EMBL" id="LNIX01000002">
    <property type="protein sequence ID" value="OXA60487.1"/>
    <property type="molecule type" value="Genomic_DNA"/>
</dbReference>
<dbReference type="GO" id="GO:0008270">
    <property type="term" value="F:zinc ion binding"/>
    <property type="evidence" value="ECO:0007669"/>
    <property type="project" value="UniProtKB-KW"/>
</dbReference>
<proteinExistence type="predicted"/>
<protein>
    <recommendedName>
        <fullName evidence="2">C2H2-type domain-containing protein</fullName>
    </recommendedName>
</protein>
<evidence type="ECO:0000313" key="4">
    <source>
        <dbReference type="Proteomes" id="UP000198287"/>
    </source>
</evidence>
<gene>
    <name evidence="3" type="ORF">Fcan01_05070</name>
</gene>
<dbReference type="Proteomes" id="UP000198287">
    <property type="component" value="Unassembled WGS sequence"/>
</dbReference>
<comment type="caution">
    <text evidence="3">The sequence shown here is derived from an EMBL/GenBank/DDBJ whole genome shotgun (WGS) entry which is preliminary data.</text>
</comment>
<evidence type="ECO:0000313" key="3">
    <source>
        <dbReference type="EMBL" id="OXA60487.1"/>
    </source>
</evidence>
<accession>A0A226ETL0</accession>
<dbReference type="PROSITE" id="PS50157">
    <property type="entry name" value="ZINC_FINGER_C2H2_2"/>
    <property type="match status" value="1"/>
</dbReference>
<sequence length="335" mass="38420">MKKFHRLRRNCDVCGKVFQSITSYEKHLEKGHADPPTSDLNQLRSELNKKDYLEFKKSGQHIKPSLSYVSDLVQRLGPYYLSLTETQILRVLCNKVLHEDPSHIDMEQRHKEGYGYVLEDGDKQSRYELLTSEQLESSSALYGYPWRHGSTYQIIDVYIGYTTNNRESAENAATRKWNDLVMSTNNGKETCTDRSYMDFGHFIDPSEAFLIPGMVATGCTKSVEVLKYLSRNETGSVCSKKNQTCYKILSPWIGQLRNALKEVNHYWMDAGIPGNCETIPDLSGDTILTTSYFYLAFVEEQLEKIAMREDGQGLNNVVEHLNYCLDKLNNLSISR</sequence>
<keyword evidence="1" id="KW-0479">Metal-binding</keyword>
<dbReference type="AlphaFoldDB" id="A0A226ETL0"/>